<evidence type="ECO:0000313" key="1">
    <source>
        <dbReference type="Proteomes" id="UP000887569"/>
    </source>
</evidence>
<organism evidence="1 2">
    <name type="scientific">Parascaris univalens</name>
    <name type="common">Nematode worm</name>
    <dbReference type="NCBI Taxonomy" id="6257"/>
    <lineage>
        <taxon>Eukaryota</taxon>
        <taxon>Metazoa</taxon>
        <taxon>Ecdysozoa</taxon>
        <taxon>Nematoda</taxon>
        <taxon>Chromadorea</taxon>
        <taxon>Rhabditida</taxon>
        <taxon>Spirurina</taxon>
        <taxon>Ascaridomorpha</taxon>
        <taxon>Ascaridoidea</taxon>
        <taxon>Ascarididae</taxon>
        <taxon>Parascaris</taxon>
    </lineage>
</organism>
<name>A0A915C1V0_PARUN</name>
<accession>A0A915C1V0</accession>
<keyword evidence="1" id="KW-1185">Reference proteome</keyword>
<dbReference type="Proteomes" id="UP000887569">
    <property type="component" value="Unplaced"/>
</dbReference>
<proteinExistence type="predicted"/>
<dbReference type="AlphaFoldDB" id="A0A915C1V0"/>
<evidence type="ECO:0000313" key="2">
    <source>
        <dbReference type="WBParaSite" id="PgR079_g015_t03"/>
    </source>
</evidence>
<reference evidence="2" key="1">
    <citation type="submission" date="2022-11" db="UniProtKB">
        <authorList>
            <consortium name="WormBaseParasite"/>
        </authorList>
    </citation>
    <scope>IDENTIFICATION</scope>
</reference>
<dbReference type="WBParaSite" id="PgR079_g015_t03">
    <property type="protein sequence ID" value="PgR079_g015_t03"/>
    <property type="gene ID" value="PgR079_g015"/>
</dbReference>
<sequence length="47" mass="5436">VGRIRVTSEVSLQMRKAIIFHEFKQTPLYLVVFLFGLQKARTPKKGC</sequence>
<protein>
    <submittedName>
        <fullName evidence="2">Phosphoribulokinase/uridine kinase domain-containing protein</fullName>
    </submittedName>
</protein>